<dbReference type="AlphaFoldDB" id="A0A4Y3KHC5"/>
<keyword evidence="2" id="KW-1185">Reference proteome</keyword>
<evidence type="ECO:0000313" key="1">
    <source>
        <dbReference type="EMBL" id="GEA83821.1"/>
    </source>
</evidence>
<proteinExistence type="predicted"/>
<dbReference type="Gene3D" id="3.40.50.300">
    <property type="entry name" value="P-loop containing nucleotide triphosphate hydrolases"/>
    <property type="match status" value="1"/>
</dbReference>
<dbReference type="RefSeq" id="WP_174773420.1">
    <property type="nucleotide sequence ID" value="NZ_BJLQ01000008.1"/>
</dbReference>
<evidence type="ECO:0000313" key="2">
    <source>
        <dbReference type="Proteomes" id="UP000320461"/>
    </source>
</evidence>
<reference evidence="1 2" key="1">
    <citation type="submission" date="2019-06" db="EMBL/GenBank/DDBJ databases">
        <title>Whole genome shotgun sequence of Cellulomonas gelida NBRC 3748.</title>
        <authorList>
            <person name="Hosoyama A."/>
            <person name="Uohara A."/>
            <person name="Ohji S."/>
            <person name="Ichikawa N."/>
        </authorList>
    </citation>
    <scope>NUCLEOTIDE SEQUENCE [LARGE SCALE GENOMIC DNA]</scope>
    <source>
        <strain evidence="1 2">NBRC 3748</strain>
    </source>
</reference>
<evidence type="ECO:0008006" key="3">
    <source>
        <dbReference type="Google" id="ProtNLM"/>
    </source>
</evidence>
<gene>
    <name evidence="1" type="ORF">CGE01nite_10720</name>
</gene>
<dbReference type="InterPro" id="IPR027417">
    <property type="entry name" value="P-loop_NTPase"/>
</dbReference>
<protein>
    <recommendedName>
        <fullName evidence="3">AAA+ ATPase domain-containing protein</fullName>
    </recommendedName>
</protein>
<accession>A0A4Y3KHC5</accession>
<dbReference type="Proteomes" id="UP000320461">
    <property type="component" value="Unassembled WGS sequence"/>
</dbReference>
<sequence length="270" mass="28963">MNQQDPATAQPQEGAVRDTLELAPALETPPEASLATPVAVVARGLRLHGRRGVVYGPVDLDLPAGALTVVQGPQGGGRSSLLLTLAGRMVPDADATLEVLGHTLPRERRTVQRLAAVAGFAGIDDLDESVTVGEVVRERLAWLAPWYRRAPRVDQRTFRALAEPVFGERPLPRVESVLWDLDEVDALLLRVTLAMAQGPRLVVVDDVDQVHDTTRRATLWQRLEALTAAGTTVVASVASLDEVARTPWHTTPTQVTLATGPHAVPAPDLA</sequence>
<name>A0A4Y3KHC5_9CELL</name>
<comment type="caution">
    <text evidence="1">The sequence shown here is derived from an EMBL/GenBank/DDBJ whole genome shotgun (WGS) entry which is preliminary data.</text>
</comment>
<dbReference type="EMBL" id="BJLQ01000008">
    <property type="protein sequence ID" value="GEA83821.1"/>
    <property type="molecule type" value="Genomic_DNA"/>
</dbReference>
<dbReference type="SUPFAM" id="SSF52540">
    <property type="entry name" value="P-loop containing nucleoside triphosphate hydrolases"/>
    <property type="match status" value="1"/>
</dbReference>
<organism evidence="1 2">
    <name type="scientific">Cellulomonas gelida</name>
    <dbReference type="NCBI Taxonomy" id="1712"/>
    <lineage>
        <taxon>Bacteria</taxon>
        <taxon>Bacillati</taxon>
        <taxon>Actinomycetota</taxon>
        <taxon>Actinomycetes</taxon>
        <taxon>Micrococcales</taxon>
        <taxon>Cellulomonadaceae</taxon>
        <taxon>Cellulomonas</taxon>
    </lineage>
</organism>